<dbReference type="Proteomes" id="UP000474159">
    <property type="component" value="Unassembled WGS sequence"/>
</dbReference>
<keyword evidence="4" id="KW-1185">Reference proteome</keyword>
<gene>
    <name evidence="3" type="ORF">F6X53_14935</name>
</gene>
<dbReference type="InterPro" id="IPR044925">
    <property type="entry name" value="His-Me_finger_sf"/>
</dbReference>
<dbReference type="AlphaFoldDB" id="A0A6L3SX64"/>
<feature type="signal peptide" evidence="2">
    <location>
        <begin position="1"/>
        <end position="20"/>
    </location>
</feature>
<evidence type="ECO:0000256" key="1">
    <source>
        <dbReference type="ARBA" id="ARBA00006429"/>
    </source>
</evidence>
<dbReference type="OrthoDB" id="9800417at2"/>
<dbReference type="Pfam" id="PF04231">
    <property type="entry name" value="Endonuclease_1"/>
    <property type="match status" value="1"/>
</dbReference>
<evidence type="ECO:0000313" key="3">
    <source>
        <dbReference type="EMBL" id="KAB1078381.1"/>
    </source>
</evidence>
<organism evidence="3 4">
    <name type="scientific">Methylobacterium soli</name>
    <dbReference type="NCBI Taxonomy" id="553447"/>
    <lineage>
        <taxon>Bacteria</taxon>
        <taxon>Pseudomonadati</taxon>
        <taxon>Pseudomonadota</taxon>
        <taxon>Alphaproteobacteria</taxon>
        <taxon>Hyphomicrobiales</taxon>
        <taxon>Methylobacteriaceae</taxon>
        <taxon>Methylobacterium</taxon>
    </lineage>
</organism>
<dbReference type="EMBL" id="VZZK01000014">
    <property type="protein sequence ID" value="KAB1078381.1"/>
    <property type="molecule type" value="Genomic_DNA"/>
</dbReference>
<reference evidence="3 4" key="1">
    <citation type="submission" date="2019-09" db="EMBL/GenBank/DDBJ databases">
        <title>YIM 48816 draft genome.</title>
        <authorList>
            <person name="Jiang L."/>
        </authorList>
    </citation>
    <scope>NUCLEOTIDE SEQUENCE [LARGE SCALE GENOMIC DNA]</scope>
    <source>
        <strain evidence="3 4">YIM 48816</strain>
    </source>
</reference>
<feature type="chain" id="PRO_5027097535" evidence="2">
    <location>
        <begin position="21"/>
        <end position="156"/>
    </location>
</feature>
<accession>A0A6L3SX64</accession>
<sequence>MLHRICAVTALTLITLCAHADEAELLTGRVYAADALPDRMVGRIEEVHVVDLPDNAPQEAREDFVNIVPVFRIALGEAVERPEVRGAVARVALYMAGRYNLPMATPERQRYLAWNEQYPAQAWERSRNRATACIQGHGNPLVGPVKAVAIENCPPE</sequence>
<evidence type="ECO:0000313" key="4">
    <source>
        <dbReference type="Proteomes" id="UP000474159"/>
    </source>
</evidence>
<comment type="caution">
    <text evidence="3">The sequence shown here is derived from an EMBL/GenBank/DDBJ whole genome shotgun (WGS) entry which is preliminary data.</text>
</comment>
<comment type="similarity">
    <text evidence="1">Belongs to the EndA/NucM nuclease family.</text>
</comment>
<dbReference type="GO" id="GO:0004518">
    <property type="term" value="F:nuclease activity"/>
    <property type="evidence" value="ECO:0007669"/>
    <property type="project" value="InterPro"/>
</dbReference>
<keyword evidence="2" id="KW-0732">Signal</keyword>
<dbReference type="RefSeq" id="WP_151001001.1">
    <property type="nucleotide sequence ID" value="NZ_BPQY01000275.1"/>
</dbReference>
<protein>
    <submittedName>
        <fullName evidence="3">Uncharacterized protein</fullName>
    </submittedName>
</protein>
<proteinExistence type="inferred from homology"/>
<evidence type="ECO:0000256" key="2">
    <source>
        <dbReference type="SAM" id="SignalP"/>
    </source>
</evidence>
<dbReference type="SUPFAM" id="SSF54060">
    <property type="entry name" value="His-Me finger endonucleases"/>
    <property type="match status" value="1"/>
</dbReference>
<dbReference type="InterPro" id="IPR007346">
    <property type="entry name" value="Endonuclease-I"/>
</dbReference>
<name>A0A6L3SX64_9HYPH</name>